<dbReference type="InterPro" id="IPR016181">
    <property type="entry name" value="Acyl_CoA_acyltransferase"/>
</dbReference>
<dbReference type="RefSeq" id="WP_340274483.1">
    <property type="nucleotide sequence ID" value="NZ_JBAKIA010000006.1"/>
</dbReference>
<name>A0ABU8TMA8_9HYPH</name>
<dbReference type="PROSITE" id="PS51186">
    <property type="entry name" value="GNAT"/>
    <property type="match status" value="1"/>
</dbReference>
<dbReference type="EMBL" id="JBAKIA010000006">
    <property type="protein sequence ID" value="MEJ8474720.1"/>
    <property type="molecule type" value="Genomic_DNA"/>
</dbReference>
<dbReference type="Proteomes" id="UP001385499">
    <property type="component" value="Unassembled WGS sequence"/>
</dbReference>
<proteinExistence type="predicted"/>
<dbReference type="SUPFAM" id="SSF55729">
    <property type="entry name" value="Acyl-CoA N-acyltransferases (Nat)"/>
    <property type="match status" value="1"/>
</dbReference>
<keyword evidence="2" id="KW-0012">Acyltransferase</keyword>
<comment type="caution">
    <text evidence="2">The sequence shown here is derived from an EMBL/GenBank/DDBJ whole genome shotgun (WGS) entry which is preliminary data.</text>
</comment>
<dbReference type="Gene3D" id="3.40.630.30">
    <property type="match status" value="1"/>
</dbReference>
<evidence type="ECO:0000259" key="1">
    <source>
        <dbReference type="PROSITE" id="PS51186"/>
    </source>
</evidence>
<dbReference type="CDD" id="cd04301">
    <property type="entry name" value="NAT_SF"/>
    <property type="match status" value="1"/>
</dbReference>
<dbReference type="Pfam" id="PF13673">
    <property type="entry name" value="Acetyltransf_10"/>
    <property type="match status" value="1"/>
</dbReference>
<keyword evidence="3" id="KW-1185">Reference proteome</keyword>
<protein>
    <submittedName>
        <fullName evidence="2">GNAT family N-acetyltransferase</fullName>
        <ecNumber evidence="2">2.3.1.-</ecNumber>
    </submittedName>
</protein>
<accession>A0ABU8TMA8</accession>
<dbReference type="InterPro" id="IPR000182">
    <property type="entry name" value="GNAT_dom"/>
</dbReference>
<organism evidence="2 3">
    <name type="scientific">Roseibium algae</name>
    <dbReference type="NCBI Taxonomy" id="3123038"/>
    <lineage>
        <taxon>Bacteria</taxon>
        <taxon>Pseudomonadati</taxon>
        <taxon>Pseudomonadota</taxon>
        <taxon>Alphaproteobacteria</taxon>
        <taxon>Hyphomicrobiales</taxon>
        <taxon>Stappiaceae</taxon>
        <taxon>Roseibium</taxon>
    </lineage>
</organism>
<keyword evidence="2" id="KW-0808">Transferase</keyword>
<dbReference type="GO" id="GO:0016746">
    <property type="term" value="F:acyltransferase activity"/>
    <property type="evidence" value="ECO:0007669"/>
    <property type="project" value="UniProtKB-KW"/>
</dbReference>
<evidence type="ECO:0000313" key="2">
    <source>
        <dbReference type="EMBL" id="MEJ8474720.1"/>
    </source>
</evidence>
<dbReference type="EC" id="2.3.1.-" evidence="2"/>
<evidence type="ECO:0000313" key="3">
    <source>
        <dbReference type="Proteomes" id="UP001385499"/>
    </source>
</evidence>
<reference evidence="2 3" key="1">
    <citation type="submission" date="2024-02" db="EMBL/GenBank/DDBJ databases">
        <title>Roseibium algae sp. nov., isolated from marine alga (Grateloupia sp.), showing potential in myo-inositol conversion.</title>
        <authorList>
            <person name="Wang Y."/>
        </authorList>
    </citation>
    <scope>NUCLEOTIDE SEQUENCE [LARGE SCALE GENOMIC DNA]</scope>
    <source>
        <strain evidence="2 3">H3510</strain>
    </source>
</reference>
<feature type="domain" description="N-acetyltransferase" evidence="1">
    <location>
        <begin position="1"/>
        <end position="146"/>
    </location>
</feature>
<sequence>MSFEAFGARELHDLLKLRQDVFVVEQECAFPEIDGKDPDGLHYLLKDSETGALAGALRLFLPEDRANERCRIGRVVIAQAYRGRGLGQQLMEAGIARSNEAAPEAQIDLSAQAHLEPFYKRLGFQTVSDVYLEDDIPHLDMVLSAYPVVR</sequence>
<gene>
    <name evidence="2" type="ORF">V6575_11545</name>
</gene>